<dbReference type="Gene3D" id="2.40.50.100">
    <property type="match status" value="1"/>
</dbReference>
<evidence type="ECO:0000256" key="2">
    <source>
        <dbReference type="SAM" id="SignalP"/>
    </source>
</evidence>
<evidence type="ECO:0000256" key="1">
    <source>
        <dbReference type="ARBA" id="ARBA00009477"/>
    </source>
</evidence>
<dbReference type="Gene3D" id="1.10.287.470">
    <property type="entry name" value="Helix hairpin bin"/>
    <property type="match status" value="1"/>
</dbReference>
<dbReference type="Gene3D" id="2.40.420.20">
    <property type="match status" value="1"/>
</dbReference>
<dbReference type="Gene3D" id="2.40.30.170">
    <property type="match status" value="1"/>
</dbReference>
<keyword evidence="2" id="KW-0732">Signal</keyword>
<evidence type="ECO:0000259" key="3">
    <source>
        <dbReference type="Pfam" id="PF25954"/>
    </source>
</evidence>
<dbReference type="GO" id="GO:1990281">
    <property type="term" value="C:efflux pump complex"/>
    <property type="evidence" value="ECO:0007669"/>
    <property type="project" value="TreeGrafter"/>
</dbReference>
<dbReference type="Pfam" id="PF25973">
    <property type="entry name" value="BSH_CzcB"/>
    <property type="match status" value="1"/>
</dbReference>
<dbReference type="RefSeq" id="WP_353723204.1">
    <property type="nucleotide sequence ID" value="NZ_CP159289.1"/>
</dbReference>
<sequence length="377" mass="40849">MNTLKSILILITVAAGISACSSTAETSESHEVKAPVKEPVVELAFVKSMKPAKQIALPGELKPWNKVSIHPKVKGFVKTVNVDRGTIVRKGQVLAVLEAPEIISELSQAKAQLIAAEAALHEITTRYQASALTYNRLQKTNRTEGAVSLHELDLAKARAAADSAAMSVAKGNVQAARSFMETKTELSRYLTVTAPFDGIITERNISPGALVGPGEGGAKPLFILEDNTRLRLTLAIPENMSSAIPDKGEVSFTVSASPEKVYKAVYARSSRTLSEENRSMMTEFDVNNRSNELKAGMYAQVQLNTERTANTLFVPVTAVVNSSEQVFVIRDKAKKAEWVPVKRGIVVDTLVEVFGDLHDGDAVVKKASEEYRNGQDL</sequence>
<proteinExistence type="inferred from homology"/>
<gene>
    <name evidence="5" type="ORF">ABV298_17465</name>
</gene>
<dbReference type="InterPro" id="IPR058792">
    <property type="entry name" value="Beta-barrel_RND_2"/>
</dbReference>
<feature type="chain" id="PRO_5043414611" evidence="2">
    <location>
        <begin position="25"/>
        <end position="377"/>
    </location>
</feature>
<dbReference type="Pfam" id="PF25954">
    <property type="entry name" value="Beta-barrel_RND_2"/>
    <property type="match status" value="1"/>
</dbReference>
<dbReference type="NCBIfam" id="TIGR01730">
    <property type="entry name" value="RND_mfp"/>
    <property type="match status" value="1"/>
</dbReference>
<dbReference type="PROSITE" id="PS51257">
    <property type="entry name" value="PROKAR_LIPOPROTEIN"/>
    <property type="match status" value="1"/>
</dbReference>
<feature type="domain" description="CusB-like beta-barrel" evidence="3">
    <location>
        <begin position="232"/>
        <end position="306"/>
    </location>
</feature>
<comment type="similarity">
    <text evidence="1">Belongs to the membrane fusion protein (MFP) (TC 8.A.1) family.</text>
</comment>
<dbReference type="InterPro" id="IPR006143">
    <property type="entry name" value="RND_pump_MFP"/>
</dbReference>
<feature type="signal peptide" evidence="2">
    <location>
        <begin position="1"/>
        <end position="24"/>
    </location>
</feature>
<dbReference type="PANTHER" id="PTHR30469:SF37">
    <property type="entry name" value="RAGD PROTEIN"/>
    <property type="match status" value="1"/>
</dbReference>
<evidence type="ECO:0000259" key="4">
    <source>
        <dbReference type="Pfam" id="PF25973"/>
    </source>
</evidence>
<organism evidence="5">
    <name type="scientific">Dyadobacter sp. 676</name>
    <dbReference type="NCBI Taxonomy" id="3088362"/>
    <lineage>
        <taxon>Bacteria</taxon>
        <taxon>Pseudomonadati</taxon>
        <taxon>Bacteroidota</taxon>
        <taxon>Cytophagia</taxon>
        <taxon>Cytophagales</taxon>
        <taxon>Spirosomataceae</taxon>
        <taxon>Dyadobacter</taxon>
    </lineage>
</organism>
<dbReference type="SUPFAM" id="SSF111369">
    <property type="entry name" value="HlyD-like secretion proteins"/>
    <property type="match status" value="1"/>
</dbReference>
<dbReference type="PANTHER" id="PTHR30469">
    <property type="entry name" value="MULTIDRUG RESISTANCE PROTEIN MDTA"/>
    <property type="match status" value="1"/>
</dbReference>
<reference evidence="5" key="1">
    <citation type="submission" date="2024-06" db="EMBL/GenBank/DDBJ databases">
        <title>Sequencing and assembly of the genome of Dyadobacter sp. strain 676, a symbiont of Cyamopsis tetragonoloba.</title>
        <authorList>
            <person name="Guro P."/>
            <person name="Sazanova A."/>
            <person name="Kuznetsova I."/>
            <person name="Belimov A."/>
            <person name="Safronova V."/>
        </authorList>
    </citation>
    <scope>NUCLEOTIDE SEQUENCE</scope>
    <source>
        <strain evidence="5">676</strain>
    </source>
</reference>
<dbReference type="InterPro" id="IPR058647">
    <property type="entry name" value="BSH_CzcB-like"/>
</dbReference>
<protein>
    <submittedName>
        <fullName evidence="5">Efflux RND transporter periplasmic adaptor subunit</fullName>
    </submittedName>
</protein>
<dbReference type="AlphaFoldDB" id="A0AAU8FUV1"/>
<dbReference type="GO" id="GO:0015562">
    <property type="term" value="F:efflux transmembrane transporter activity"/>
    <property type="evidence" value="ECO:0007669"/>
    <property type="project" value="TreeGrafter"/>
</dbReference>
<name>A0AAU8FUV1_9BACT</name>
<dbReference type="EMBL" id="CP159289">
    <property type="protein sequence ID" value="XCH27972.1"/>
    <property type="molecule type" value="Genomic_DNA"/>
</dbReference>
<accession>A0AAU8FUV1</accession>
<feature type="domain" description="CzcB-like barrel-sandwich hybrid" evidence="4">
    <location>
        <begin position="67"/>
        <end position="212"/>
    </location>
</feature>
<evidence type="ECO:0000313" key="5">
    <source>
        <dbReference type="EMBL" id="XCH27972.1"/>
    </source>
</evidence>